<dbReference type="Gene3D" id="2.40.128.110">
    <property type="entry name" value="Lipid/polyisoprenoid-binding, YceI-like"/>
    <property type="match status" value="1"/>
</dbReference>
<dbReference type="InterPro" id="IPR036761">
    <property type="entry name" value="TTHA0802/YceI-like_sf"/>
</dbReference>
<dbReference type="HOGENOM" id="CLU_102556_0_0_6"/>
<proteinExistence type="predicted"/>
<accession>K4KJA2</accession>
<keyword evidence="5" id="KW-1185">Reference proteome</keyword>
<evidence type="ECO:0000256" key="1">
    <source>
        <dbReference type="SAM" id="MobiDB-lite"/>
    </source>
</evidence>
<dbReference type="eggNOG" id="COG2353">
    <property type="taxonomic scope" value="Bacteria"/>
</dbReference>
<dbReference type="EMBL" id="CP003746">
    <property type="protein sequence ID" value="AFU99204.1"/>
    <property type="molecule type" value="Genomic_DNA"/>
</dbReference>
<dbReference type="Pfam" id="PF04264">
    <property type="entry name" value="YceI"/>
    <property type="match status" value="1"/>
</dbReference>
<dbReference type="SUPFAM" id="SSF101874">
    <property type="entry name" value="YceI-like"/>
    <property type="match status" value="1"/>
</dbReference>
<keyword evidence="2" id="KW-0732">Signal</keyword>
<organism evidence="4 5">
    <name type="scientific">Simiduia agarivorans (strain DSM 21679 / JCM 13881 / BCRC 17597 / SA1)</name>
    <dbReference type="NCBI Taxonomy" id="1117647"/>
    <lineage>
        <taxon>Bacteria</taxon>
        <taxon>Pseudomonadati</taxon>
        <taxon>Pseudomonadota</taxon>
        <taxon>Gammaproteobacteria</taxon>
        <taxon>Cellvibrionales</taxon>
        <taxon>Cellvibrionaceae</taxon>
        <taxon>Simiduia</taxon>
    </lineage>
</organism>
<evidence type="ECO:0000313" key="4">
    <source>
        <dbReference type="EMBL" id="AFU99204.1"/>
    </source>
</evidence>
<sequence length="236" mass="25241">MVNQRNHAVKCLKYLSALTMLLLITACGQETAAPSEPAPGTNNPLPVPDNGQVETPAESTAWQLDGASSALHFVTTKKLHVSEVAHFSGFAGSISSRGLAELVIDLNSVDSANSVRDQRLRDLLFETAVYPQARVEAQVDAQLVDGLAVGAERTMTLAFTLDLHGITQNIQASVMVSRLTADRLMVRSLAPLVVDGLSFGFEAGFAELKSLAKLTSLGTSVPVSFYLVFRRAEVQS</sequence>
<feature type="domain" description="Lipid/polyisoprenoid-binding YceI-like" evidence="3">
    <location>
        <begin position="61"/>
        <end position="230"/>
    </location>
</feature>
<dbReference type="PANTHER" id="PTHR34406">
    <property type="entry name" value="PROTEIN YCEI"/>
    <property type="match status" value="1"/>
</dbReference>
<feature type="chain" id="PRO_5003878350" evidence="2">
    <location>
        <begin position="33"/>
        <end position="236"/>
    </location>
</feature>
<gene>
    <name evidence="4" type="ordered locus">M5M_10115</name>
</gene>
<evidence type="ECO:0000313" key="5">
    <source>
        <dbReference type="Proteomes" id="UP000000466"/>
    </source>
</evidence>
<reference evidence="4 5" key="1">
    <citation type="journal article" date="2013" name="Genome Announc.">
        <title>Complete genome sequence of Simiduia agarivorans SA1(T), a marine bacterium able to degrade a variety of polysaccharides.</title>
        <authorList>
            <person name="Lin S.Y."/>
            <person name="Shieh W.Y."/>
            <person name="Chen J.S."/>
            <person name="Tang S.L."/>
        </authorList>
    </citation>
    <scope>NUCLEOTIDE SEQUENCE [LARGE SCALE GENOMIC DNA]</scope>
    <source>
        <strain evidence="5">DSM 21679 / JCM 13881 / BCRC 17597 / SA1</strain>
    </source>
</reference>
<evidence type="ECO:0000259" key="3">
    <source>
        <dbReference type="SMART" id="SM00867"/>
    </source>
</evidence>
<feature type="region of interest" description="Disordered" evidence="1">
    <location>
        <begin position="32"/>
        <end position="57"/>
    </location>
</feature>
<protein>
    <submittedName>
        <fullName evidence="4">Carbohydrate binding protein</fullName>
    </submittedName>
</protein>
<dbReference type="AlphaFoldDB" id="K4KJA2"/>
<dbReference type="KEGG" id="saga:M5M_10115"/>
<dbReference type="STRING" id="1117647.M5M_10115"/>
<name>K4KJA2_SIMAS</name>
<feature type="signal peptide" evidence="2">
    <location>
        <begin position="1"/>
        <end position="32"/>
    </location>
</feature>
<dbReference type="Proteomes" id="UP000000466">
    <property type="component" value="Chromosome"/>
</dbReference>
<dbReference type="PROSITE" id="PS51257">
    <property type="entry name" value="PROKAR_LIPOPROTEIN"/>
    <property type="match status" value="1"/>
</dbReference>
<evidence type="ECO:0000256" key="2">
    <source>
        <dbReference type="SAM" id="SignalP"/>
    </source>
</evidence>
<dbReference type="SMART" id="SM00867">
    <property type="entry name" value="YceI"/>
    <property type="match status" value="1"/>
</dbReference>
<dbReference type="InterPro" id="IPR007372">
    <property type="entry name" value="Lipid/polyisoprenoid-bd_YceI"/>
</dbReference>
<dbReference type="PANTHER" id="PTHR34406:SF1">
    <property type="entry name" value="PROTEIN YCEI"/>
    <property type="match status" value="1"/>
</dbReference>